<comment type="caution">
    <text evidence="3">The sequence shown here is derived from an EMBL/GenBank/DDBJ whole genome shotgun (WGS) entry which is preliminary data.</text>
</comment>
<dbReference type="Proteomes" id="UP000664534">
    <property type="component" value="Unassembled WGS sequence"/>
</dbReference>
<name>A0A8H3FCK2_9LECA</name>
<dbReference type="EMBL" id="CAJPDT010000029">
    <property type="protein sequence ID" value="CAF9921933.1"/>
    <property type="molecule type" value="Genomic_DNA"/>
</dbReference>
<evidence type="ECO:0000313" key="4">
    <source>
        <dbReference type="Proteomes" id="UP000664534"/>
    </source>
</evidence>
<dbReference type="SUPFAM" id="SSF50978">
    <property type="entry name" value="WD40 repeat-like"/>
    <property type="match status" value="1"/>
</dbReference>
<feature type="region of interest" description="Disordered" evidence="1">
    <location>
        <begin position="612"/>
        <end position="636"/>
    </location>
</feature>
<accession>A0A8H3FCK2</accession>
<dbReference type="PROSITE" id="PS50181">
    <property type="entry name" value="FBOX"/>
    <property type="match status" value="1"/>
</dbReference>
<dbReference type="InterPro" id="IPR015943">
    <property type="entry name" value="WD40/YVTN_repeat-like_dom_sf"/>
</dbReference>
<organism evidence="3 4">
    <name type="scientific">Imshaugia aleurites</name>
    <dbReference type="NCBI Taxonomy" id="172621"/>
    <lineage>
        <taxon>Eukaryota</taxon>
        <taxon>Fungi</taxon>
        <taxon>Dikarya</taxon>
        <taxon>Ascomycota</taxon>
        <taxon>Pezizomycotina</taxon>
        <taxon>Lecanoromycetes</taxon>
        <taxon>OSLEUM clade</taxon>
        <taxon>Lecanoromycetidae</taxon>
        <taxon>Lecanorales</taxon>
        <taxon>Lecanorineae</taxon>
        <taxon>Parmeliaceae</taxon>
        <taxon>Imshaugia</taxon>
    </lineage>
</organism>
<keyword evidence="4" id="KW-1185">Reference proteome</keyword>
<evidence type="ECO:0000259" key="2">
    <source>
        <dbReference type="PROSITE" id="PS50181"/>
    </source>
</evidence>
<dbReference type="AlphaFoldDB" id="A0A8H3FCK2"/>
<dbReference type="InterPro" id="IPR036322">
    <property type="entry name" value="WD40_repeat_dom_sf"/>
</dbReference>
<reference evidence="3" key="1">
    <citation type="submission" date="2021-03" db="EMBL/GenBank/DDBJ databases">
        <authorList>
            <person name="Tagirdzhanova G."/>
        </authorList>
    </citation>
    <scope>NUCLEOTIDE SEQUENCE</scope>
</reference>
<proteinExistence type="predicted"/>
<feature type="domain" description="F-box" evidence="2">
    <location>
        <begin position="9"/>
        <end position="58"/>
    </location>
</feature>
<dbReference type="InterPro" id="IPR001810">
    <property type="entry name" value="F-box_dom"/>
</dbReference>
<feature type="compositionally biased region" description="Basic and acidic residues" evidence="1">
    <location>
        <begin position="612"/>
        <end position="627"/>
    </location>
</feature>
<evidence type="ECO:0000256" key="1">
    <source>
        <dbReference type="SAM" id="MobiDB-lite"/>
    </source>
</evidence>
<gene>
    <name evidence="3" type="ORF">IMSHALPRED_005290</name>
</gene>
<sequence length="636" mass="71099">MDLEARDSKASLMALPPELLAQIVEHIDTARVLSHLALTCRKAHTFVENDGFRIFVQTRFPYIRCPTNPSNSFWKEGTLGMTSLAKNWDRKAFIAWSITPQKEVSQDVGSQRSRGRPVQAGQTMGFTPVIDSYEAWYGGDWSSRKEVVAWGAGAALYMRSKIMGKDKKHKWQTSDMRHMKGMNAHKQRYAYATYNEKGAAEGLDDITSVSLLVQQSLKDHEQVIIGRASGGLSLISVSTETSQSKVLSSYKTQGRPVRSAAVSSESKSLLAACLSDSTVALYPIDRTNSQVHPVSQVSANSSSQSRIWSTHFLGHNRLIVGLGPSEEPIHVYDIGQGEMLQESVRMLELNDFSAHARLDLRGDNGIRNATSVYSLAPIDASSSAGRAEGNVFLSGAYDGLTCLHDLRSANSITAVYRDPVDTFSPIYSLLPIGAERFVAGGARHSIIKIFDLRMPGGKLYHSADLEPCSGASDNRPRNVKSREWMSCCEHHYDPKYRRRGWNVFLRPKNNTSRRVTESPVYALSRPSPFSPTFFAGVEGAVVQFDMVSIMDEHTDPLFKYGHAKTGNKHDVERKWDPHGNVLCLPMYEHDTGPVNLIKQRKVEYTQGSIQGWDERWQPEEPRPVDDRRRHHSWGLV</sequence>
<dbReference type="Gene3D" id="2.130.10.10">
    <property type="entry name" value="YVTN repeat-like/Quinoprotein amine dehydrogenase"/>
    <property type="match status" value="1"/>
</dbReference>
<dbReference type="OrthoDB" id="1259151at2759"/>
<protein>
    <recommendedName>
        <fullName evidence="2">F-box domain-containing protein</fullName>
    </recommendedName>
</protein>
<evidence type="ECO:0000313" key="3">
    <source>
        <dbReference type="EMBL" id="CAF9921933.1"/>
    </source>
</evidence>